<dbReference type="PRINTS" id="PR01438">
    <property type="entry name" value="UNVRSLSTRESS"/>
</dbReference>
<proteinExistence type="predicted"/>
<feature type="compositionally biased region" description="Low complexity" evidence="1">
    <location>
        <begin position="125"/>
        <end position="140"/>
    </location>
</feature>
<dbReference type="PANTHER" id="PTHR46100">
    <property type="entry name" value="IMP2'P"/>
    <property type="match status" value="1"/>
</dbReference>
<feature type="compositionally biased region" description="Polar residues" evidence="1">
    <location>
        <begin position="98"/>
        <end position="124"/>
    </location>
</feature>
<dbReference type="InterPro" id="IPR006015">
    <property type="entry name" value="Universal_stress_UspA"/>
</dbReference>
<feature type="compositionally biased region" description="Basic and acidic residues" evidence="1">
    <location>
        <begin position="543"/>
        <end position="566"/>
    </location>
</feature>
<protein>
    <recommendedName>
        <fullName evidence="2">UspA domain-containing protein</fullName>
    </recommendedName>
</protein>
<dbReference type="CDD" id="cd23659">
    <property type="entry name" value="USP_At3g01520-like"/>
    <property type="match status" value="1"/>
</dbReference>
<feature type="region of interest" description="Disordered" evidence="1">
    <location>
        <begin position="1"/>
        <end position="272"/>
    </location>
</feature>
<dbReference type="Gene3D" id="3.40.50.12370">
    <property type="match status" value="1"/>
</dbReference>
<accession>A0A4Y7Q3P2</accession>
<feature type="compositionally biased region" description="Low complexity" evidence="1">
    <location>
        <begin position="84"/>
        <end position="93"/>
    </location>
</feature>
<evidence type="ECO:0000256" key="1">
    <source>
        <dbReference type="SAM" id="MobiDB-lite"/>
    </source>
</evidence>
<feature type="domain" description="UspA" evidence="2">
    <location>
        <begin position="364"/>
        <end position="510"/>
    </location>
</feature>
<feature type="compositionally biased region" description="Polar residues" evidence="1">
    <location>
        <begin position="59"/>
        <end position="74"/>
    </location>
</feature>
<evidence type="ECO:0000259" key="2">
    <source>
        <dbReference type="Pfam" id="PF00582"/>
    </source>
</evidence>
<feature type="compositionally biased region" description="Polar residues" evidence="1">
    <location>
        <begin position="168"/>
        <end position="190"/>
    </location>
</feature>
<dbReference type="SUPFAM" id="SSF52402">
    <property type="entry name" value="Adenine nucleotide alpha hydrolases-like"/>
    <property type="match status" value="1"/>
</dbReference>
<feature type="region of interest" description="Disordered" evidence="1">
    <location>
        <begin position="543"/>
        <end position="591"/>
    </location>
</feature>
<keyword evidence="4" id="KW-1185">Reference proteome</keyword>
<feature type="region of interest" description="Disordered" evidence="1">
    <location>
        <begin position="311"/>
        <end position="335"/>
    </location>
</feature>
<dbReference type="InterPro" id="IPR006016">
    <property type="entry name" value="UspA"/>
</dbReference>
<feature type="compositionally biased region" description="Basic and acidic residues" evidence="1">
    <location>
        <begin position="149"/>
        <end position="167"/>
    </location>
</feature>
<feature type="compositionally biased region" description="Acidic residues" evidence="1">
    <location>
        <begin position="567"/>
        <end position="578"/>
    </location>
</feature>
<evidence type="ECO:0000313" key="3">
    <source>
        <dbReference type="EMBL" id="TDL22267.1"/>
    </source>
</evidence>
<dbReference type="OrthoDB" id="992776at2759"/>
<dbReference type="STRING" id="50990.A0A4Y7Q3P2"/>
<reference evidence="3 4" key="1">
    <citation type="submission" date="2018-06" db="EMBL/GenBank/DDBJ databases">
        <title>A transcriptomic atlas of mushroom development highlights an independent origin of complex multicellularity.</title>
        <authorList>
            <consortium name="DOE Joint Genome Institute"/>
            <person name="Krizsan K."/>
            <person name="Almasi E."/>
            <person name="Merenyi Z."/>
            <person name="Sahu N."/>
            <person name="Viragh M."/>
            <person name="Koszo T."/>
            <person name="Mondo S."/>
            <person name="Kiss B."/>
            <person name="Balint B."/>
            <person name="Kues U."/>
            <person name="Barry K."/>
            <person name="Hegedus J.C."/>
            <person name="Henrissat B."/>
            <person name="Johnson J."/>
            <person name="Lipzen A."/>
            <person name="Ohm R."/>
            <person name="Nagy I."/>
            <person name="Pangilinan J."/>
            <person name="Yan J."/>
            <person name="Xiong Y."/>
            <person name="Grigoriev I.V."/>
            <person name="Hibbett D.S."/>
            <person name="Nagy L.G."/>
        </authorList>
    </citation>
    <scope>NUCLEOTIDE SEQUENCE [LARGE SCALE GENOMIC DNA]</scope>
    <source>
        <strain evidence="3 4">SZMC22713</strain>
    </source>
</reference>
<dbReference type="PANTHER" id="PTHR46100:SF4">
    <property type="entry name" value="USPA DOMAIN-CONTAINING PROTEIN"/>
    <property type="match status" value="1"/>
</dbReference>
<feature type="compositionally biased region" description="Acidic residues" evidence="1">
    <location>
        <begin position="241"/>
        <end position="265"/>
    </location>
</feature>
<dbReference type="Proteomes" id="UP000294933">
    <property type="component" value="Unassembled WGS sequence"/>
</dbReference>
<sequence>MAEREKPKTTKRMSWITKFPSNSKEKDSQSPLSSAFEDPTSPAAAPSVQSPVCGLALSSGRSIGTSPSLPQSADIQDPDRPTASRRTSSSSLSKQELDTQASNIILNALERTNSAPPQDQPTPRSSGSFSKMSFSSMMGGLTALSLTRSNDDKERGRSRQKDKDKPRSSSVTAQQAQDDADTSLSRTRSMSPFRLGRRTSRARDPSPSVEALRLSQSDVDSDTEPCKAIRPRNAFSQSPMSDDESDDEGNRDDDSEEESWSENDQFDSLTEQNTEHNAQVPAAYMEPDGVDAPDPLGEGVNIIVPSEPYFPTTSLRNPRRKKSMKHETLSVSTSRPVFQRDRCTITLTQGDPAKALEQNGRRSRRYVVASDLSDESRYALEWAVGTVLRDGDNMIILSVNETDSKIDPLKLDSIDRVSKIRNQQERQTLAYILLRQVTTLLQRTKLNVTVACQAWHAKNARHMLLDIIDHAEPTMLIVGSRGLGKLNGILLGSTSHYLVQKCSVPVMVARRRLKRPAKRSAHLSKHRARVSLAEAAGVERITPKVDKDVEQMRNELEREEERREDQVVNEEDEADTEVEASGPVGRKVRGD</sequence>
<gene>
    <name evidence="3" type="ORF">BD410DRAFT_789006</name>
</gene>
<organism evidence="3 4">
    <name type="scientific">Rickenella mellea</name>
    <dbReference type="NCBI Taxonomy" id="50990"/>
    <lineage>
        <taxon>Eukaryota</taxon>
        <taxon>Fungi</taxon>
        <taxon>Dikarya</taxon>
        <taxon>Basidiomycota</taxon>
        <taxon>Agaricomycotina</taxon>
        <taxon>Agaricomycetes</taxon>
        <taxon>Hymenochaetales</taxon>
        <taxon>Rickenellaceae</taxon>
        <taxon>Rickenella</taxon>
    </lineage>
</organism>
<dbReference type="EMBL" id="ML170176">
    <property type="protein sequence ID" value="TDL22267.1"/>
    <property type="molecule type" value="Genomic_DNA"/>
</dbReference>
<evidence type="ECO:0000313" key="4">
    <source>
        <dbReference type="Proteomes" id="UP000294933"/>
    </source>
</evidence>
<name>A0A4Y7Q3P2_9AGAM</name>
<dbReference type="AlphaFoldDB" id="A0A4Y7Q3P2"/>
<dbReference type="Pfam" id="PF00582">
    <property type="entry name" value="Usp"/>
    <property type="match status" value="1"/>
</dbReference>
<dbReference type="VEuPathDB" id="FungiDB:BD410DRAFT_789006"/>